<proteinExistence type="inferred from homology"/>
<keyword evidence="3" id="KW-1185">Reference proteome</keyword>
<dbReference type="GeneID" id="78315370"/>
<reference evidence="2 3" key="1">
    <citation type="submission" date="2017-02" db="EMBL/GenBank/DDBJ databases">
        <authorList>
            <person name="Peterson S.W."/>
        </authorList>
    </citation>
    <scope>NUCLEOTIDE SEQUENCE [LARGE SCALE GENOMIC DNA]</scope>
    <source>
        <strain evidence="2 3">ATCC BAA-908</strain>
    </source>
</reference>
<evidence type="ECO:0000256" key="1">
    <source>
        <dbReference type="ARBA" id="ARBA00044755"/>
    </source>
</evidence>
<dbReference type="OrthoDB" id="350414at2"/>
<dbReference type="PANTHER" id="PTHR35024">
    <property type="entry name" value="HYPOTHETICAL CYTOSOLIC PROTEIN"/>
    <property type="match status" value="1"/>
</dbReference>
<dbReference type="RefSeq" id="WP_078931974.1">
    <property type="nucleotide sequence ID" value="NZ_FUWG01000002.1"/>
</dbReference>
<evidence type="ECO:0000313" key="2">
    <source>
        <dbReference type="EMBL" id="SJZ29544.1"/>
    </source>
</evidence>
<dbReference type="Pfam" id="PF04519">
    <property type="entry name" value="Bactofilin"/>
    <property type="match status" value="1"/>
</dbReference>
<gene>
    <name evidence="2" type="ORF">SAMN02745149_00046</name>
</gene>
<dbReference type="PANTHER" id="PTHR35024:SF4">
    <property type="entry name" value="POLYMER-FORMING CYTOSKELETAL PROTEIN"/>
    <property type="match status" value="1"/>
</dbReference>
<name>A0A1T4JHA5_TREPO</name>
<dbReference type="EMBL" id="FUWG01000002">
    <property type="protein sequence ID" value="SJZ29544.1"/>
    <property type="molecule type" value="Genomic_DNA"/>
</dbReference>
<protein>
    <submittedName>
        <fullName evidence="2">Protein CcmA, bactofilin family</fullName>
    </submittedName>
</protein>
<dbReference type="InterPro" id="IPR007607">
    <property type="entry name" value="BacA/B"/>
</dbReference>
<dbReference type="AlphaFoldDB" id="A0A1T4JHA5"/>
<evidence type="ECO:0000313" key="3">
    <source>
        <dbReference type="Proteomes" id="UP000190423"/>
    </source>
</evidence>
<accession>A0A1T4JHA5</accession>
<sequence>MAFRSDDISINTLVGSGSFVKGDMKVNGFIRIDGDIDGNLETDGAVIISEKARFRGNLTAKSVIVGGIIIGDITAKEGVKLLSSSAVVGNIISRRVQMEDKVIFHGHCISIEEENRYATAVDTFLQVKAIRDKAVIS</sequence>
<comment type="similarity">
    <text evidence="1">Belongs to the bactofilin family.</text>
</comment>
<dbReference type="Proteomes" id="UP000190423">
    <property type="component" value="Unassembled WGS sequence"/>
</dbReference>
<dbReference type="STRING" id="261392.SAMN02745149_00046"/>
<organism evidence="2 3">
    <name type="scientific">Treponema porcinum</name>
    <dbReference type="NCBI Taxonomy" id="261392"/>
    <lineage>
        <taxon>Bacteria</taxon>
        <taxon>Pseudomonadati</taxon>
        <taxon>Spirochaetota</taxon>
        <taxon>Spirochaetia</taxon>
        <taxon>Spirochaetales</taxon>
        <taxon>Treponemataceae</taxon>
        <taxon>Treponema</taxon>
    </lineage>
</organism>